<name>A0A6J4UV07_9ACTN</name>
<dbReference type="AlphaFoldDB" id="A0A6J4UV07"/>
<feature type="non-terminal residue" evidence="2">
    <location>
        <position position="116"/>
    </location>
</feature>
<feature type="compositionally biased region" description="Basic and acidic residues" evidence="1">
    <location>
        <begin position="37"/>
        <end position="47"/>
    </location>
</feature>
<gene>
    <name evidence="2" type="ORF">AVDCRST_MAG79-3193</name>
</gene>
<feature type="compositionally biased region" description="Low complexity" evidence="1">
    <location>
        <begin position="92"/>
        <end position="116"/>
    </location>
</feature>
<feature type="non-terminal residue" evidence="2">
    <location>
        <position position="1"/>
    </location>
</feature>
<sequence length="116" mass="12189">APTGRPERGAGPYTLRPDEVHLQAVRDRRRAPVGPGRQEDLRGDLGHLRPGGAAQADDARDHVAPRPGRRGRPGGDVPRDAGGGRPLRRQGLRLPHGLLAGRAPAGPVAGVQARPL</sequence>
<evidence type="ECO:0000256" key="1">
    <source>
        <dbReference type="SAM" id="MobiDB-lite"/>
    </source>
</evidence>
<dbReference type="EMBL" id="CADCWC010000511">
    <property type="protein sequence ID" value="CAA9557299.1"/>
    <property type="molecule type" value="Genomic_DNA"/>
</dbReference>
<feature type="region of interest" description="Disordered" evidence="1">
    <location>
        <begin position="1"/>
        <end position="116"/>
    </location>
</feature>
<feature type="compositionally biased region" description="Basic and acidic residues" evidence="1">
    <location>
        <begin position="16"/>
        <end position="26"/>
    </location>
</feature>
<reference evidence="2" key="1">
    <citation type="submission" date="2020-02" db="EMBL/GenBank/DDBJ databases">
        <authorList>
            <person name="Meier V. D."/>
        </authorList>
    </citation>
    <scope>NUCLEOTIDE SEQUENCE</scope>
    <source>
        <strain evidence="2">AVDCRST_MAG79</strain>
    </source>
</reference>
<accession>A0A6J4UV07</accession>
<evidence type="ECO:0000313" key="2">
    <source>
        <dbReference type="EMBL" id="CAA9557299.1"/>
    </source>
</evidence>
<protein>
    <submittedName>
        <fullName evidence="2">Uncharacterized protein</fullName>
    </submittedName>
</protein>
<proteinExistence type="predicted"/>
<organism evidence="2">
    <name type="scientific">uncultured Thermoleophilia bacterium</name>
    <dbReference type="NCBI Taxonomy" id="1497501"/>
    <lineage>
        <taxon>Bacteria</taxon>
        <taxon>Bacillati</taxon>
        <taxon>Actinomycetota</taxon>
        <taxon>Thermoleophilia</taxon>
        <taxon>environmental samples</taxon>
    </lineage>
</organism>